<organism evidence="1">
    <name type="scientific">marine sediment metagenome</name>
    <dbReference type="NCBI Taxonomy" id="412755"/>
    <lineage>
        <taxon>unclassified sequences</taxon>
        <taxon>metagenomes</taxon>
        <taxon>ecological metagenomes</taxon>
    </lineage>
</organism>
<sequence>MRFLIISQRGGGEKRWNVHSIQDTRLDADHLLIVRRAIGYGKQVNIILKLRLRKPYIKDYCL</sequence>
<dbReference type="AlphaFoldDB" id="A0A0F9GBU4"/>
<comment type="caution">
    <text evidence="1">The sequence shown here is derived from an EMBL/GenBank/DDBJ whole genome shotgun (WGS) entry which is preliminary data.</text>
</comment>
<gene>
    <name evidence="1" type="ORF">LCGC14_2203110</name>
</gene>
<dbReference type="EMBL" id="LAZR01029073">
    <property type="protein sequence ID" value="KKL60662.1"/>
    <property type="molecule type" value="Genomic_DNA"/>
</dbReference>
<accession>A0A0F9GBU4</accession>
<proteinExistence type="predicted"/>
<name>A0A0F9GBU4_9ZZZZ</name>
<protein>
    <submittedName>
        <fullName evidence="1">Uncharacterized protein</fullName>
    </submittedName>
</protein>
<reference evidence="1" key="1">
    <citation type="journal article" date="2015" name="Nature">
        <title>Complex archaea that bridge the gap between prokaryotes and eukaryotes.</title>
        <authorList>
            <person name="Spang A."/>
            <person name="Saw J.H."/>
            <person name="Jorgensen S.L."/>
            <person name="Zaremba-Niedzwiedzka K."/>
            <person name="Martijn J."/>
            <person name="Lind A.E."/>
            <person name="van Eijk R."/>
            <person name="Schleper C."/>
            <person name="Guy L."/>
            <person name="Ettema T.J."/>
        </authorList>
    </citation>
    <scope>NUCLEOTIDE SEQUENCE</scope>
</reference>
<evidence type="ECO:0000313" key="1">
    <source>
        <dbReference type="EMBL" id="KKL60662.1"/>
    </source>
</evidence>